<sequence length="352" mass="37857">MDLKEAFVGGPRFLDTASYGLPPRREVAALEQALARWSSGTADWYDEWLRATDVARGHLARLLGTDSTAVTTGPTTSVLVALLATTVEPGSRVVVPDIEFTSNVFPWLVIAQRRQLDLRFVPVGSLARATAEGADVVSFSLVQSATGEVADLDAIVDAAESVDARVFVDATQALGWLPVDATRVDAVVVSGYKWLLAPRGVAAMATSDRVRASMEPLYANWYAGEPIPTSLYGPPLRLAPDARRFDPSPAWFSWVGAVAALELLDEVGIDAIWAHDTDLAAAFRTMLGLPEPTVPSAIVSVALDRAPSDLTTKISFRDGRARVSFHLYNDLADAETLAAELAPFGVQRPRRS</sequence>
<dbReference type="Proteomes" id="UP000000771">
    <property type="component" value="Chromosome"/>
</dbReference>
<dbReference type="EMBL" id="CP001631">
    <property type="protein sequence ID" value="ACU54386.1"/>
    <property type="molecule type" value="Genomic_DNA"/>
</dbReference>
<dbReference type="InterPro" id="IPR015424">
    <property type="entry name" value="PyrdxlP-dep_Trfase"/>
</dbReference>
<keyword evidence="2" id="KW-0032">Aminotransferase</keyword>
<dbReference type="RefSeq" id="WP_015798869.1">
    <property type="nucleotide sequence ID" value="NC_013124.1"/>
</dbReference>
<dbReference type="OrthoDB" id="250246at2"/>
<dbReference type="KEGG" id="afo:Afer_1463"/>
<evidence type="ECO:0000259" key="1">
    <source>
        <dbReference type="Pfam" id="PF00266"/>
    </source>
</evidence>
<dbReference type="HOGENOM" id="CLU_003433_2_1_11"/>
<keyword evidence="2" id="KW-0808">Transferase</keyword>
<dbReference type="Gene3D" id="3.90.1150.10">
    <property type="entry name" value="Aspartate Aminotransferase, domain 1"/>
    <property type="match status" value="1"/>
</dbReference>
<dbReference type="STRING" id="525909.Afer_1463"/>
<dbReference type="InterPro" id="IPR000192">
    <property type="entry name" value="Aminotrans_V_dom"/>
</dbReference>
<dbReference type="InterPro" id="IPR015422">
    <property type="entry name" value="PyrdxlP-dep_Trfase_small"/>
</dbReference>
<protein>
    <submittedName>
        <fullName evidence="2">Aminotransferase class V</fullName>
    </submittedName>
</protein>
<name>C7M078_ACIFD</name>
<dbReference type="AlphaFoldDB" id="C7M078"/>
<feature type="domain" description="Aminotransferase class V" evidence="1">
    <location>
        <begin position="38"/>
        <end position="285"/>
    </location>
</feature>
<dbReference type="eggNOG" id="COG0520">
    <property type="taxonomic scope" value="Bacteria"/>
</dbReference>
<reference evidence="2 3" key="1">
    <citation type="journal article" date="2009" name="Stand. Genomic Sci.">
        <title>Complete genome sequence of Acidimicrobium ferrooxidans type strain (ICP).</title>
        <authorList>
            <person name="Clum A."/>
            <person name="Nolan M."/>
            <person name="Lang E."/>
            <person name="Glavina Del Rio T."/>
            <person name="Tice H."/>
            <person name="Copeland A."/>
            <person name="Cheng J.F."/>
            <person name="Lucas S."/>
            <person name="Chen F."/>
            <person name="Bruce D."/>
            <person name="Goodwin L."/>
            <person name="Pitluck S."/>
            <person name="Ivanova N."/>
            <person name="Mavrommatis K."/>
            <person name="Mikhailova N."/>
            <person name="Pati A."/>
            <person name="Chen A."/>
            <person name="Palaniappan K."/>
            <person name="Goker M."/>
            <person name="Spring S."/>
            <person name="Land M."/>
            <person name="Hauser L."/>
            <person name="Chang Y.J."/>
            <person name="Jeffries C.C."/>
            <person name="Chain P."/>
            <person name="Bristow J."/>
            <person name="Eisen J.A."/>
            <person name="Markowitz V."/>
            <person name="Hugenholtz P."/>
            <person name="Kyrpides N.C."/>
            <person name="Klenk H.P."/>
            <person name="Lapidus A."/>
        </authorList>
    </citation>
    <scope>NUCLEOTIDE SEQUENCE [LARGE SCALE GENOMIC DNA]</scope>
    <source>
        <strain evidence="3">DSM 10331 / JCM 15462 / NBRC 103882 / ICP</strain>
    </source>
</reference>
<dbReference type="Pfam" id="PF00266">
    <property type="entry name" value="Aminotran_5"/>
    <property type="match status" value="1"/>
</dbReference>
<evidence type="ECO:0000313" key="3">
    <source>
        <dbReference type="Proteomes" id="UP000000771"/>
    </source>
</evidence>
<accession>C7M078</accession>
<dbReference type="Gene3D" id="3.40.640.10">
    <property type="entry name" value="Type I PLP-dependent aspartate aminotransferase-like (Major domain)"/>
    <property type="match status" value="1"/>
</dbReference>
<dbReference type="GO" id="GO:0008483">
    <property type="term" value="F:transaminase activity"/>
    <property type="evidence" value="ECO:0007669"/>
    <property type="project" value="UniProtKB-KW"/>
</dbReference>
<keyword evidence="3" id="KW-1185">Reference proteome</keyword>
<dbReference type="PANTHER" id="PTHR43586:SF21">
    <property type="entry name" value="PYRIDOXAL PHOSPHATE (PLP)-DEPENDENT ASPARTATE AMINOTRANSFERASE SUPERFAMILY"/>
    <property type="match status" value="1"/>
</dbReference>
<dbReference type="SUPFAM" id="SSF53383">
    <property type="entry name" value="PLP-dependent transferases"/>
    <property type="match status" value="1"/>
</dbReference>
<evidence type="ECO:0000313" key="2">
    <source>
        <dbReference type="EMBL" id="ACU54386.1"/>
    </source>
</evidence>
<dbReference type="InterPro" id="IPR015421">
    <property type="entry name" value="PyrdxlP-dep_Trfase_major"/>
</dbReference>
<organism evidence="2 3">
    <name type="scientific">Acidimicrobium ferrooxidans (strain DSM 10331 / JCM 15462 / NBRC 103882 / ICP)</name>
    <dbReference type="NCBI Taxonomy" id="525909"/>
    <lineage>
        <taxon>Bacteria</taxon>
        <taxon>Bacillati</taxon>
        <taxon>Actinomycetota</taxon>
        <taxon>Acidimicrobiia</taxon>
        <taxon>Acidimicrobiales</taxon>
        <taxon>Acidimicrobiaceae</taxon>
        <taxon>Acidimicrobium</taxon>
    </lineage>
</organism>
<proteinExistence type="predicted"/>
<gene>
    <name evidence="2" type="ordered locus">Afer_1463</name>
</gene>
<dbReference type="PANTHER" id="PTHR43586">
    <property type="entry name" value="CYSTEINE DESULFURASE"/>
    <property type="match status" value="1"/>
</dbReference>